<dbReference type="Gene3D" id="3.40.80.10">
    <property type="entry name" value="Peptidoglycan recognition protein-like"/>
    <property type="match status" value="1"/>
</dbReference>
<evidence type="ECO:0000259" key="5">
    <source>
        <dbReference type="SMART" id="SM00644"/>
    </source>
</evidence>
<dbReference type="GO" id="GO:0071555">
    <property type="term" value="P:cell wall organization"/>
    <property type="evidence" value="ECO:0007669"/>
    <property type="project" value="UniProtKB-KW"/>
</dbReference>
<dbReference type="GO" id="GO:0009254">
    <property type="term" value="P:peptidoglycan turnover"/>
    <property type="evidence" value="ECO:0007669"/>
    <property type="project" value="TreeGrafter"/>
</dbReference>
<evidence type="ECO:0000256" key="3">
    <source>
        <dbReference type="ARBA" id="ARBA00022801"/>
    </source>
</evidence>
<reference evidence="6" key="1">
    <citation type="submission" date="2018-06" db="EMBL/GenBank/DDBJ databases">
        <authorList>
            <person name="Zhirakovskaya E."/>
        </authorList>
    </citation>
    <scope>NUCLEOTIDE SEQUENCE</scope>
</reference>
<dbReference type="EC" id="3.5.1.28" evidence="2"/>
<dbReference type="InterPro" id="IPR036505">
    <property type="entry name" value="Amidase/PGRP_sf"/>
</dbReference>
<accession>A0A3B1A075</accession>
<feature type="domain" description="N-acetylmuramoyl-L-alanine amidase" evidence="5">
    <location>
        <begin position="20"/>
        <end position="199"/>
    </location>
</feature>
<protein>
    <recommendedName>
        <fullName evidence="2">N-acetylmuramoyl-L-alanine amidase</fullName>
        <ecNumber evidence="2">3.5.1.28</ecNumber>
    </recommendedName>
</protein>
<evidence type="ECO:0000256" key="4">
    <source>
        <dbReference type="ARBA" id="ARBA00023316"/>
    </source>
</evidence>
<gene>
    <name evidence="6" type="ORF">MNBD_GAMMA18-820</name>
</gene>
<dbReference type="EMBL" id="UOFP01000170">
    <property type="protein sequence ID" value="VAW87134.1"/>
    <property type="molecule type" value="Genomic_DNA"/>
</dbReference>
<evidence type="ECO:0000313" key="6">
    <source>
        <dbReference type="EMBL" id="VAW87134.1"/>
    </source>
</evidence>
<dbReference type="GO" id="GO:0008745">
    <property type="term" value="F:N-acetylmuramoyl-L-alanine amidase activity"/>
    <property type="evidence" value="ECO:0007669"/>
    <property type="project" value="UniProtKB-EC"/>
</dbReference>
<evidence type="ECO:0000256" key="2">
    <source>
        <dbReference type="ARBA" id="ARBA00011901"/>
    </source>
</evidence>
<dbReference type="AlphaFoldDB" id="A0A3B1A075"/>
<name>A0A3B1A075_9ZZZZ</name>
<organism evidence="6">
    <name type="scientific">hydrothermal vent metagenome</name>
    <dbReference type="NCBI Taxonomy" id="652676"/>
    <lineage>
        <taxon>unclassified sequences</taxon>
        <taxon>metagenomes</taxon>
        <taxon>ecological metagenomes</taxon>
    </lineage>
</organism>
<dbReference type="Pfam" id="PF01510">
    <property type="entry name" value="Amidase_2"/>
    <property type="match status" value="1"/>
</dbReference>
<proteinExistence type="predicted"/>
<comment type="catalytic activity">
    <reaction evidence="1">
        <text>Hydrolyzes the link between N-acetylmuramoyl residues and L-amino acid residues in certain cell-wall glycopeptides.</text>
        <dbReference type="EC" id="3.5.1.28"/>
    </reaction>
</comment>
<dbReference type="PANTHER" id="PTHR30417:SF1">
    <property type="entry name" value="N-ACETYLMURAMOYL-L-ALANINE AMIDASE AMID"/>
    <property type="match status" value="1"/>
</dbReference>
<dbReference type="PANTHER" id="PTHR30417">
    <property type="entry name" value="N-ACETYLMURAMOYL-L-ALANINE AMIDASE AMID"/>
    <property type="match status" value="1"/>
</dbReference>
<dbReference type="InterPro" id="IPR002502">
    <property type="entry name" value="Amidase_domain"/>
</dbReference>
<keyword evidence="4" id="KW-0961">Cell wall biogenesis/degradation</keyword>
<keyword evidence="3" id="KW-0378">Hydrolase</keyword>
<dbReference type="CDD" id="cd06583">
    <property type="entry name" value="PGRP"/>
    <property type="match status" value="1"/>
</dbReference>
<dbReference type="InterPro" id="IPR051206">
    <property type="entry name" value="NAMLAA_amidase_2"/>
</dbReference>
<sequence length="212" mass="23975">MTKIKDGVIVNKAVKIKTYTSIEHGDLTKVTSIVLHRTDSSSANSTLAAYAKGQKTGAHFLIEKNGYIYQTANMKKTCWHVGILRPRCQIEKECNPKELKTITALIYEKGLSFGRRARNLSRHEASKKYPLRYPANSDSIGIEVVGRFSSTKKTFDKPTSQQLKSLKWLIEIVSREYQFDIKDNVYAHGAIARKKESEGAQLLQYLFSGVEQ</sequence>
<dbReference type="GO" id="GO:0009253">
    <property type="term" value="P:peptidoglycan catabolic process"/>
    <property type="evidence" value="ECO:0007669"/>
    <property type="project" value="InterPro"/>
</dbReference>
<dbReference type="SUPFAM" id="SSF55846">
    <property type="entry name" value="N-acetylmuramoyl-L-alanine amidase-like"/>
    <property type="match status" value="1"/>
</dbReference>
<dbReference type="SMART" id="SM00644">
    <property type="entry name" value="Ami_2"/>
    <property type="match status" value="1"/>
</dbReference>
<evidence type="ECO:0000256" key="1">
    <source>
        <dbReference type="ARBA" id="ARBA00001561"/>
    </source>
</evidence>